<name>A0ABN3I7W2_9ACTN</name>
<dbReference type="EMBL" id="BAAATJ010000008">
    <property type="protein sequence ID" value="GAA2397164.1"/>
    <property type="molecule type" value="Genomic_DNA"/>
</dbReference>
<feature type="region of interest" description="Disordered" evidence="1">
    <location>
        <begin position="110"/>
        <end position="159"/>
    </location>
</feature>
<evidence type="ECO:0008006" key="4">
    <source>
        <dbReference type="Google" id="ProtNLM"/>
    </source>
</evidence>
<comment type="caution">
    <text evidence="2">The sequence shown here is derived from an EMBL/GenBank/DDBJ whole genome shotgun (WGS) entry which is preliminary data.</text>
</comment>
<accession>A0ABN3I7W2</accession>
<sequence length="159" mass="17266">MGSSGSCGSYGSYGSCGPAATAADSPCRAAPRTCARRRGPPADIRLRTAAPDRAVPAMPRPHGFDRRRYEDGTVVVTHHGRTAATLRGDRARRFLAETGSGDPQEVMARWTGNHRRGNHRRGNQRTARNHPRNRRRAPPAKGRARRRRSHAAAGSVSPT</sequence>
<evidence type="ECO:0000313" key="3">
    <source>
        <dbReference type="Proteomes" id="UP001500058"/>
    </source>
</evidence>
<dbReference type="Proteomes" id="UP001500058">
    <property type="component" value="Unassembled WGS sequence"/>
</dbReference>
<gene>
    <name evidence="2" type="ORF">GCM10010420_23750</name>
</gene>
<evidence type="ECO:0000313" key="2">
    <source>
        <dbReference type="EMBL" id="GAA2397164.1"/>
    </source>
</evidence>
<evidence type="ECO:0000256" key="1">
    <source>
        <dbReference type="SAM" id="MobiDB-lite"/>
    </source>
</evidence>
<reference evidence="2 3" key="1">
    <citation type="journal article" date="2019" name="Int. J. Syst. Evol. Microbiol.">
        <title>The Global Catalogue of Microorganisms (GCM) 10K type strain sequencing project: providing services to taxonomists for standard genome sequencing and annotation.</title>
        <authorList>
            <consortium name="The Broad Institute Genomics Platform"/>
            <consortium name="The Broad Institute Genome Sequencing Center for Infectious Disease"/>
            <person name="Wu L."/>
            <person name="Ma J."/>
        </authorList>
    </citation>
    <scope>NUCLEOTIDE SEQUENCE [LARGE SCALE GENOMIC DNA]</scope>
    <source>
        <strain evidence="2 3">JCM 6921</strain>
    </source>
</reference>
<keyword evidence="3" id="KW-1185">Reference proteome</keyword>
<feature type="region of interest" description="Disordered" evidence="1">
    <location>
        <begin position="17"/>
        <end position="70"/>
    </location>
</feature>
<organism evidence="2 3">
    <name type="scientific">Streptomyces glaucosporus</name>
    <dbReference type="NCBI Taxonomy" id="284044"/>
    <lineage>
        <taxon>Bacteria</taxon>
        <taxon>Bacillati</taxon>
        <taxon>Actinomycetota</taxon>
        <taxon>Actinomycetes</taxon>
        <taxon>Kitasatosporales</taxon>
        <taxon>Streptomycetaceae</taxon>
        <taxon>Streptomyces</taxon>
    </lineage>
</organism>
<proteinExistence type="predicted"/>
<feature type="compositionally biased region" description="Basic residues" evidence="1">
    <location>
        <begin position="112"/>
        <end position="150"/>
    </location>
</feature>
<protein>
    <recommendedName>
        <fullName evidence="4">Type II toxin-antitoxin system prevent-host-death family antitoxin</fullName>
    </recommendedName>
</protein>